<dbReference type="Pfam" id="PF01575">
    <property type="entry name" value="MaoC_dehydratas"/>
    <property type="match status" value="1"/>
</dbReference>
<keyword evidence="4" id="KW-1185">Reference proteome</keyword>
<evidence type="ECO:0000313" key="3">
    <source>
        <dbReference type="EMBL" id="WTY34681.1"/>
    </source>
</evidence>
<accession>A0ABZ1N432</accession>
<dbReference type="InterPro" id="IPR029069">
    <property type="entry name" value="HotDog_dom_sf"/>
</dbReference>
<name>A0ABZ1N432_9NOCA</name>
<dbReference type="CDD" id="cd03450">
    <property type="entry name" value="NodN"/>
    <property type="match status" value="1"/>
</dbReference>
<proteinExistence type="inferred from homology"/>
<evidence type="ECO:0000259" key="2">
    <source>
        <dbReference type="Pfam" id="PF01575"/>
    </source>
</evidence>
<dbReference type="PANTHER" id="PTHR42993:SF1">
    <property type="entry name" value="MAOC-LIKE DEHYDRATASE DOMAIN-CONTAINING PROTEIN"/>
    <property type="match status" value="1"/>
</dbReference>
<dbReference type="PANTHER" id="PTHR42993">
    <property type="entry name" value="MAOC-LIKE DEHYDRATASE DOMAIN-CONTAINING PROTEIN"/>
    <property type="match status" value="1"/>
</dbReference>
<evidence type="ECO:0000313" key="4">
    <source>
        <dbReference type="Proteomes" id="UP001621418"/>
    </source>
</evidence>
<reference evidence="3 4" key="1">
    <citation type="submission" date="2022-10" db="EMBL/GenBank/DDBJ databases">
        <title>The complete genomes of actinobacterial strains from the NBC collection.</title>
        <authorList>
            <person name="Joergensen T.S."/>
            <person name="Alvarez Arevalo M."/>
            <person name="Sterndorff E.B."/>
            <person name="Faurdal D."/>
            <person name="Vuksanovic O."/>
            <person name="Mourched A.-S."/>
            <person name="Charusanti P."/>
            <person name="Shaw S."/>
            <person name="Blin K."/>
            <person name="Weber T."/>
        </authorList>
    </citation>
    <scope>NUCLEOTIDE SEQUENCE [LARGE SCALE GENOMIC DNA]</scope>
    <source>
        <strain evidence="3 4">NBC_01413</strain>
    </source>
</reference>
<organism evidence="3 4">
    <name type="scientific">Nocardia salmonicida</name>
    <dbReference type="NCBI Taxonomy" id="53431"/>
    <lineage>
        <taxon>Bacteria</taxon>
        <taxon>Bacillati</taxon>
        <taxon>Actinomycetota</taxon>
        <taxon>Actinomycetes</taxon>
        <taxon>Mycobacteriales</taxon>
        <taxon>Nocardiaceae</taxon>
        <taxon>Nocardia</taxon>
    </lineage>
</organism>
<evidence type="ECO:0000256" key="1">
    <source>
        <dbReference type="ARBA" id="ARBA00005254"/>
    </source>
</evidence>
<comment type="similarity">
    <text evidence="1">Belongs to the enoyl-CoA hydratase/isomerase family.</text>
</comment>
<dbReference type="RefSeq" id="WP_357362665.1">
    <property type="nucleotide sequence ID" value="NZ_CP109527.1"/>
</dbReference>
<dbReference type="EMBL" id="CP109527">
    <property type="protein sequence ID" value="WTY34681.1"/>
    <property type="molecule type" value="Genomic_DNA"/>
</dbReference>
<dbReference type="Gene3D" id="3.10.129.10">
    <property type="entry name" value="Hotdog Thioesterase"/>
    <property type="match status" value="1"/>
</dbReference>
<dbReference type="SUPFAM" id="SSF54637">
    <property type="entry name" value="Thioesterase/thiol ester dehydrase-isomerase"/>
    <property type="match status" value="1"/>
</dbReference>
<dbReference type="Proteomes" id="UP001621418">
    <property type="component" value="Chromosome"/>
</dbReference>
<sequence>MTTDFADFDAVRAAVGTELGPSEWVTIDQRRIDLFAEATGDHQWIHVDAERAAAGAYGTTIAHGLLTLSLIVPMTQQIMSVSAANVGINYGFDRVRFLTPVPVDSRIRAHLTLAEVTEVPGGVQIHRHVTVELENAPRPACVADSIARFLL</sequence>
<gene>
    <name evidence="3" type="ORF">OG308_25680</name>
</gene>
<feature type="domain" description="MaoC-like" evidence="2">
    <location>
        <begin position="13"/>
        <end position="120"/>
    </location>
</feature>
<dbReference type="InterPro" id="IPR039375">
    <property type="entry name" value="NodN-like"/>
</dbReference>
<dbReference type="InterPro" id="IPR002539">
    <property type="entry name" value="MaoC-like_dom"/>
</dbReference>
<protein>
    <submittedName>
        <fullName evidence="3">MaoC family dehydratase</fullName>
    </submittedName>
</protein>